<dbReference type="Gene3D" id="3.40.50.1820">
    <property type="entry name" value="alpha/beta hydrolase"/>
    <property type="match status" value="1"/>
</dbReference>
<gene>
    <name evidence="2" type="ORF">BFC17_08775</name>
</gene>
<accession>A0A1E8FK31</accession>
<dbReference type="SUPFAM" id="SSF53474">
    <property type="entry name" value="alpha/beta-Hydrolases"/>
    <property type="match status" value="1"/>
</dbReference>
<reference evidence="2 3" key="1">
    <citation type="submission" date="2016-09" db="EMBL/GenBank/DDBJ databases">
        <title>Alteromonas lipolytica, a new species isolated from sea water.</title>
        <authorList>
            <person name="Wu Y.-H."/>
            <person name="Cheng H."/>
            <person name="Xu X.-W."/>
        </authorList>
    </citation>
    <scope>NUCLEOTIDE SEQUENCE [LARGE SCALE GENOMIC DNA]</scope>
    <source>
        <strain evidence="2 3">JW12</strain>
    </source>
</reference>
<comment type="caution">
    <text evidence="2">The sequence shown here is derived from an EMBL/GenBank/DDBJ whole genome shotgun (WGS) entry which is preliminary data.</text>
</comment>
<protein>
    <submittedName>
        <fullName evidence="2">2-hydroxy-6-oxo-2,4-heptadienoate hydrolase</fullName>
    </submittedName>
</protein>
<evidence type="ECO:0000259" key="1">
    <source>
        <dbReference type="Pfam" id="PF00561"/>
    </source>
</evidence>
<dbReference type="PANTHER" id="PTHR46438">
    <property type="entry name" value="ALPHA/BETA-HYDROLASES SUPERFAMILY PROTEIN"/>
    <property type="match status" value="1"/>
</dbReference>
<dbReference type="InterPro" id="IPR000639">
    <property type="entry name" value="Epox_hydrolase-like"/>
</dbReference>
<evidence type="ECO:0000313" key="3">
    <source>
        <dbReference type="Proteomes" id="UP000176037"/>
    </source>
</evidence>
<feature type="domain" description="AB hydrolase-1" evidence="1">
    <location>
        <begin position="198"/>
        <end position="258"/>
    </location>
</feature>
<name>A0A1E8FK31_9ALTE</name>
<dbReference type="Pfam" id="PF00561">
    <property type="entry name" value="Abhydrolase_1"/>
    <property type="match status" value="2"/>
</dbReference>
<dbReference type="GO" id="GO:0016787">
    <property type="term" value="F:hydrolase activity"/>
    <property type="evidence" value="ECO:0007669"/>
    <property type="project" value="UniProtKB-KW"/>
</dbReference>
<dbReference type="InterPro" id="IPR029058">
    <property type="entry name" value="AB_hydrolase_fold"/>
</dbReference>
<sequence>MPGKGKTIEAFGLQTNYLEEGEGQPLLLLHGSGPGVSAYTNWRKIIPELAKHFRVIAPDLAGFGYTERKADFSYDIKHWGKHLLAFLDALGIDKTHVVGNSFGGSLALATAARFPERFDRICLMGTPCDKFIMTPGLRAGWDYTPSIENMRKTLAHFPYSADSLTEELIEERYQTSLIPGAQEGLRKLLVEPNPEGDTPLSGMPEHVAAKIEHPTLVLHGREDKVVPTEMGMKLGRSMPNADLHIFAKCGHWVMAERPQDFLKLVLNHFQAA</sequence>
<organism evidence="2 3">
    <name type="scientific">Alteromonas lipolytica</name>
    <dbReference type="NCBI Taxonomy" id="1856405"/>
    <lineage>
        <taxon>Bacteria</taxon>
        <taxon>Pseudomonadati</taxon>
        <taxon>Pseudomonadota</taxon>
        <taxon>Gammaproteobacteria</taxon>
        <taxon>Alteromonadales</taxon>
        <taxon>Alteromonadaceae</taxon>
        <taxon>Alteromonas/Salinimonas group</taxon>
        <taxon>Alteromonas</taxon>
    </lineage>
</organism>
<keyword evidence="3" id="KW-1185">Reference proteome</keyword>
<feature type="domain" description="AB hydrolase-1" evidence="1">
    <location>
        <begin position="25"/>
        <end position="132"/>
    </location>
</feature>
<dbReference type="EMBL" id="MJIC01000002">
    <property type="protein sequence ID" value="OFI36297.1"/>
    <property type="molecule type" value="Genomic_DNA"/>
</dbReference>
<dbReference type="STRING" id="1856405.BFC17_08775"/>
<dbReference type="OrthoDB" id="9780765at2"/>
<dbReference type="PRINTS" id="PR00111">
    <property type="entry name" value="ABHYDROLASE"/>
</dbReference>
<dbReference type="AlphaFoldDB" id="A0A1E8FK31"/>
<dbReference type="PANTHER" id="PTHR46438:SF11">
    <property type="entry name" value="LIPASE-RELATED"/>
    <property type="match status" value="1"/>
</dbReference>
<dbReference type="PRINTS" id="PR00412">
    <property type="entry name" value="EPOXHYDRLASE"/>
</dbReference>
<keyword evidence="2" id="KW-0378">Hydrolase</keyword>
<evidence type="ECO:0000313" key="2">
    <source>
        <dbReference type="EMBL" id="OFI36297.1"/>
    </source>
</evidence>
<proteinExistence type="predicted"/>
<dbReference type="Proteomes" id="UP000176037">
    <property type="component" value="Unassembled WGS sequence"/>
</dbReference>
<dbReference type="InterPro" id="IPR000073">
    <property type="entry name" value="AB_hydrolase_1"/>
</dbReference>